<organism evidence="2 3">
    <name type="scientific">Pseudodesulfovibrio hydrargyri</name>
    <dbReference type="NCBI Taxonomy" id="2125990"/>
    <lineage>
        <taxon>Bacteria</taxon>
        <taxon>Pseudomonadati</taxon>
        <taxon>Thermodesulfobacteriota</taxon>
        <taxon>Desulfovibrionia</taxon>
        <taxon>Desulfovibrionales</taxon>
        <taxon>Desulfovibrionaceae</taxon>
    </lineage>
</organism>
<accession>A0A1J5NAG6</accession>
<dbReference type="Proteomes" id="UP000181901">
    <property type="component" value="Unassembled WGS sequence"/>
</dbReference>
<sequence length="282" mass="31668">MRSQNLALSGNLIAMDKISHWDAENEIFNIETPFALCQMAGYAKYKLSKDGPVLFRGQGSNYDQMRPTLFRNVDTSSGCTARVKQSRDFIKSEECISSFLRGTPKEAFEPLLQHYGLATPWIDLVDNIWSGLWFATHSASSIKEGRYTHYEKSKKEYCYIYMMQFGTKDKRITNGIHTTNKGMLLADLRVAAPSNYLRPHSQHGLLAMRGNLTEGTGPDYSDCVVLVMRIATQNALNWLGDSLLTKGSFMFPPPMHDPGYQVFLDNPFTPPAVMGNISIISA</sequence>
<dbReference type="OrthoDB" id="9816036at2"/>
<evidence type="ECO:0000313" key="2">
    <source>
        <dbReference type="EMBL" id="OIQ51824.1"/>
    </source>
</evidence>
<proteinExistence type="predicted"/>
<evidence type="ECO:0000259" key="1">
    <source>
        <dbReference type="SMART" id="SM00901"/>
    </source>
</evidence>
<feature type="domain" description="FRG" evidence="1">
    <location>
        <begin position="49"/>
        <end position="161"/>
    </location>
</feature>
<comment type="caution">
    <text evidence="2">The sequence shown here is derived from an EMBL/GenBank/DDBJ whole genome shotgun (WGS) entry which is preliminary data.</text>
</comment>
<reference evidence="2 3" key="1">
    <citation type="submission" date="2015-09" db="EMBL/GenBank/DDBJ databases">
        <title>Genome of Desulfovibrio dechloracetivorans BerOc1, a mercury methylating strain isolated from highly hydrocarbons and metals contaminated coastal sediments.</title>
        <authorList>
            <person name="Goni Urriza M."/>
            <person name="Gassie C."/>
            <person name="Bouchez O."/>
            <person name="Klopp C."/>
            <person name="Ranchou-Peyruse A."/>
            <person name="Remy G."/>
        </authorList>
    </citation>
    <scope>NUCLEOTIDE SEQUENCE [LARGE SCALE GENOMIC DNA]</scope>
    <source>
        <strain evidence="2 3">BerOc1</strain>
    </source>
</reference>
<protein>
    <submittedName>
        <fullName evidence="2">FRG domain protein</fullName>
    </submittedName>
</protein>
<dbReference type="SMART" id="SM00901">
    <property type="entry name" value="FRG"/>
    <property type="match status" value="1"/>
</dbReference>
<dbReference type="RefSeq" id="WP_071543940.1">
    <property type="nucleotide sequence ID" value="NZ_LKAQ01000001.1"/>
</dbReference>
<evidence type="ECO:0000313" key="3">
    <source>
        <dbReference type="Proteomes" id="UP000181901"/>
    </source>
</evidence>
<dbReference type="AlphaFoldDB" id="A0A1J5NAG6"/>
<dbReference type="EMBL" id="LKAQ01000001">
    <property type="protein sequence ID" value="OIQ51824.1"/>
    <property type="molecule type" value="Genomic_DNA"/>
</dbReference>
<keyword evidence="3" id="KW-1185">Reference proteome</keyword>
<dbReference type="InterPro" id="IPR014966">
    <property type="entry name" value="FRG-dom"/>
</dbReference>
<gene>
    <name evidence="2" type="ORF">BerOc1_00287</name>
</gene>
<name>A0A1J5NAG6_9BACT</name>
<dbReference type="Pfam" id="PF08867">
    <property type="entry name" value="FRG"/>
    <property type="match status" value="1"/>
</dbReference>